<comment type="caution">
    <text evidence="3">The sequence shown here is derived from an EMBL/GenBank/DDBJ whole genome shotgun (WGS) entry which is preliminary data.</text>
</comment>
<dbReference type="InterPro" id="IPR002347">
    <property type="entry name" value="SDR_fam"/>
</dbReference>
<name>A0ABU3DTI0_9FLAO</name>
<evidence type="ECO:0000313" key="4">
    <source>
        <dbReference type="Proteomes" id="UP001253848"/>
    </source>
</evidence>
<reference evidence="3 4" key="1">
    <citation type="submission" date="2023-09" db="EMBL/GenBank/DDBJ databases">
        <authorList>
            <person name="Rey-Velasco X."/>
        </authorList>
    </citation>
    <scope>NUCLEOTIDE SEQUENCE [LARGE SCALE GENOMIC DNA]</scope>
    <source>
        <strain evidence="3 4">F225</strain>
    </source>
</reference>
<dbReference type="Gene3D" id="3.40.50.720">
    <property type="entry name" value="NAD(P)-binding Rossmann-like Domain"/>
    <property type="match status" value="1"/>
</dbReference>
<keyword evidence="4" id="KW-1185">Reference proteome</keyword>
<organism evidence="3 4">
    <name type="scientific">Autumnicola psychrophila</name>
    <dbReference type="NCBI Taxonomy" id="3075592"/>
    <lineage>
        <taxon>Bacteria</taxon>
        <taxon>Pseudomonadati</taxon>
        <taxon>Bacteroidota</taxon>
        <taxon>Flavobacteriia</taxon>
        <taxon>Flavobacteriales</taxon>
        <taxon>Flavobacteriaceae</taxon>
        <taxon>Autumnicola</taxon>
    </lineage>
</organism>
<protein>
    <submittedName>
        <fullName evidence="3">SDR family oxidoreductase</fullName>
    </submittedName>
</protein>
<dbReference type="EMBL" id="JAVRHN010000007">
    <property type="protein sequence ID" value="MDT0686953.1"/>
    <property type="molecule type" value="Genomic_DNA"/>
</dbReference>
<dbReference type="PANTHER" id="PTHR43639:SF1">
    <property type="entry name" value="SHORT-CHAIN DEHYDROGENASE_REDUCTASE FAMILY PROTEIN"/>
    <property type="match status" value="1"/>
</dbReference>
<evidence type="ECO:0000256" key="1">
    <source>
        <dbReference type="ARBA" id="ARBA00006484"/>
    </source>
</evidence>
<gene>
    <name evidence="3" type="ORF">RM541_11290</name>
</gene>
<comment type="similarity">
    <text evidence="1">Belongs to the short-chain dehydrogenases/reductases (SDR) family.</text>
</comment>
<dbReference type="PANTHER" id="PTHR43639">
    <property type="entry name" value="OXIDOREDUCTASE, SHORT-CHAIN DEHYDROGENASE/REDUCTASE FAMILY (AFU_ORTHOLOGUE AFUA_5G02870)"/>
    <property type="match status" value="1"/>
</dbReference>
<dbReference type="Pfam" id="PF13561">
    <property type="entry name" value="adh_short_C2"/>
    <property type="match status" value="1"/>
</dbReference>
<dbReference type="SUPFAM" id="SSF51735">
    <property type="entry name" value="NAD(P)-binding Rossmann-fold domains"/>
    <property type="match status" value="1"/>
</dbReference>
<keyword evidence="2" id="KW-0560">Oxidoreductase</keyword>
<accession>A0ABU3DTI0</accession>
<dbReference type="Proteomes" id="UP001253848">
    <property type="component" value="Unassembled WGS sequence"/>
</dbReference>
<dbReference type="InterPro" id="IPR036291">
    <property type="entry name" value="NAD(P)-bd_dom_sf"/>
</dbReference>
<evidence type="ECO:0000313" key="3">
    <source>
        <dbReference type="EMBL" id="MDT0686953.1"/>
    </source>
</evidence>
<dbReference type="PRINTS" id="PR00080">
    <property type="entry name" value="SDRFAMILY"/>
</dbReference>
<dbReference type="RefSeq" id="WP_311500252.1">
    <property type="nucleotide sequence ID" value="NZ_JAVRHN010000007.1"/>
</dbReference>
<evidence type="ECO:0000256" key="2">
    <source>
        <dbReference type="ARBA" id="ARBA00023002"/>
    </source>
</evidence>
<sequence length="253" mass="27222">MTNSKIALITGGSRGLGRNMAINLAKKGINVIITYYSNSTAADEVVDEINQLGSRGKAFQLDTSNIKGFNAFLSQLSSYLKSETTTGCFDFLINNAGTGIYQNIVETTEEQFDEMCNVHFKGVYFLSQKALPYINDGGRIINISSGLVRYSFPSASAYACMKGAVEVFSRYLAKELADRKIAVNTVAPGAIATDFGGGENKTNDKKIDFIANSTALGRIGEPNDIGGVVAFLCTEDAKWVNGQRIEVTGGMLL</sequence>
<proteinExistence type="inferred from homology"/>
<dbReference type="PRINTS" id="PR00081">
    <property type="entry name" value="GDHRDH"/>
</dbReference>